<accession>A0A0W0ZF89</accession>
<gene>
    <name evidence="1" type="ORF">Lste_1003</name>
</gene>
<dbReference type="Proteomes" id="UP000054926">
    <property type="component" value="Unassembled WGS sequence"/>
</dbReference>
<reference evidence="1 2" key="1">
    <citation type="submission" date="2015-11" db="EMBL/GenBank/DDBJ databases">
        <title>Genomic analysis of 38 Legionella species identifies large and diverse effector repertoires.</title>
        <authorList>
            <person name="Burstein D."/>
            <person name="Amaro F."/>
            <person name="Zusman T."/>
            <person name="Lifshitz Z."/>
            <person name="Cohen O."/>
            <person name="Gilbert J.A."/>
            <person name="Pupko T."/>
            <person name="Shuman H.A."/>
            <person name="Segal G."/>
        </authorList>
    </citation>
    <scope>NUCLEOTIDE SEQUENCE [LARGE SCALE GENOMIC DNA]</scope>
    <source>
        <strain evidence="1 2">IMVS3376</strain>
    </source>
</reference>
<keyword evidence="2" id="KW-1185">Reference proteome</keyword>
<sequence length="129" mass="14487">MHLSLNKFLVVILIVILIALYYTSRPPLTSAAEVTSGELLKDDATICAELPKDPATLPFISYNTQEGFDECVSRCMTSVMRQVCRQLPSQSNFFSTRPEIKQQMLAGCTQNIKGFVTNHTRCPYLHCEP</sequence>
<dbReference type="AlphaFoldDB" id="A0A0W0ZF89"/>
<comment type="caution">
    <text evidence="1">The sequence shown here is derived from an EMBL/GenBank/DDBJ whole genome shotgun (WGS) entry which is preliminary data.</text>
</comment>
<organism evidence="1 2">
    <name type="scientific">Legionella steelei</name>
    <dbReference type="NCBI Taxonomy" id="947033"/>
    <lineage>
        <taxon>Bacteria</taxon>
        <taxon>Pseudomonadati</taxon>
        <taxon>Pseudomonadota</taxon>
        <taxon>Gammaproteobacteria</taxon>
        <taxon>Legionellales</taxon>
        <taxon>Legionellaceae</taxon>
        <taxon>Legionella</taxon>
    </lineage>
</organism>
<dbReference type="OrthoDB" id="9879040at2"/>
<dbReference type="RefSeq" id="WP_058509987.1">
    <property type="nucleotide sequence ID" value="NZ_DAIOMV010000013.1"/>
</dbReference>
<dbReference type="EMBL" id="LNYY01000019">
    <property type="protein sequence ID" value="KTD67845.1"/>
    <property type="molecule type" value="Genomic_DNA"/>
</dbReference>
<evidence type="ECO:0000313" key="2">
    <source>
        <dbReference type="Proteomes" id="UP000054926"/>
    </source>
</evidence>
<proteinExistence type="predicted"/>
<evidence type="ECO:0000313" key="1">
    <source>
        <dbReference type="EMBL" id="KTD67845.1"/>
    </source>
</evidence>
<protein>
    <submittedName>
        <fullName evidence="1">Uncharacterized protein</fullName>
    </submittedName>
</protein>
<dbReference type="PATRIC" id="fig|947033.5.peg.1072"/>
<name>A0A0W0ZF89_9GAMM</name>